<dbReference type="InterPro" id="IPR046373">
    <property type="entry name" value="Acyl-CoA_Oxase/DH_mid-dom_sf"/>
</dbReference>
<dbReference type="GO" id="GO:0050660">
    <property type="term" value="F:flavin adenine dinucleotide binding"/>
    <property type="evidence" value="ECO:0007669"/>
    <property type="project" value="InterPro"/>
</dbReference>
<evidence type="ECO:0000313" key="9">
    <source>
        <dbReference type="EMBL" id="CAA2099381.1"/>
    </source>
</evidence>
<dbReference type="Pfam" id="PF02770">
    <property type="entry name" value="Acyl-CoA_dh_M"/>
    <property type="match status" value="1"/>
</dbReference>
<dbReference type="PANTHER" id="PTHR43884:SF22">
    <property type="entry name" value="BLR3437 PROTEIN"/>
    <property type="match status" value="1"/>
</dbReference>
<evidence type="ECO:0000256" key="1">
    <source>
        <dbReference type="ARBA" id="ARBA00001974"/>
    </source>
</evidence>
<protein>
    <submittedName>
        <fullName evidence="9">Acyl-CoA dehydrogenase</fullName>
        <ecNumber evidence="9">1.3.99.-</ecNumber>
    </submittedName>
</protein>
<evidence type="ECO:0000259" key="8">
    <source>
        <dbReference type="Pfam" id="PF02771"/>
    </source>
</evidence>
<sequence length="397" mass="42089">MMTKAPAAPSTTHLALPFFDAAHHQLAEGLLPWVASQEIDERDDRAACRDWVQRLGSGGWLRYAVPGTSGGALERLDSRALVLLRETLAFHSPLADFAFAMQGLGSGAITLAGTPEQHSSYLTAVGKGSKIAAFALSEPEAGSDVGAMAMRAEVTADGWKLNGEKTWISNGGIADFYCVFAKTEPAGGTRGITAFIVDATTPGLDTSAHIDVMAPHPLATLRFENCVVPRTAQLGDLNGGFKLAMRTLDIFRASVAGAALGMGRRALAEAISHAKNRRMFGQTLADFQLTQAKLGEMAALIDSAALLTYRAAWMRDDAERRGAPAVGDVSAAAAMAKMCATENASRVIDMALQMHGGLGVKVGTKIESLYRDIRSLRIYEGATEVQQLIIGKSVLRG</sequence>
<dbReference type="PANTHER" id="PTHR43884">
    <property type="entry name" value="ACYL-COA DEHYDROGENASE"/>
    <property type="match status" value="1"/>
</dbReference>
<evidence type="ECO:0000259" key="6">
    <source>
        <dbReference type="Pfam" id="PF00441"/>
    </source>
</evidence>
<dbReference type="Pfam" id="PF00441">
    <property type="entry name" value="Acyl-CoA_dh_1"/>
    <property type="match status" value="1"/>
</dbReference>
<dbReference type="SUPFAM" id="SSF47203">
    <property type="entry name" value="Acyl-CoA dehydrogenase C-terminal domain-like"/>
    <property type="match status" value="1"/>
</dbReference>
<reference evidence="9" key="1">
    <citation type="submission" date="2019-12" db="EMBL/GenBank/DDBJ databases">
        <authorList>
            <person name="Cremers G."/>
        </authorList>
    </citation>
    <scope>NUCLEOTIDE SEQUENCE</scope>
    <source>
        <strain evidence="9">Vvax</strain>
    </source>
</reference>
<dbReference type="FunFam" id="1.20.140.10:FF:000001">
    <property type="entry name" value="Acyl-CoA dehydrogenase"/>
    <property type="match status" value="1"/>
</dbReference>
<evidence type="ECO:0000259" key="7">
    <source>
        <dbReference type="Pfam" id="PF02770"/>
    </source>
</evidence>
<evidence type="ECO:0000256" key="4">
    <source>
        <dbReference type="ARBA" id="ARBA00022827"/>
    </source>
</evidence>
<comment type="cofactor">
    <cofactor evidence="1">
        <name>FAD</name>
        <dbReference type="ChEBI" id="CHEBI:57692"/>
    </cofactor>
</comment>
<dbReference type="GO" id="GO:0003995">
    <property type="term" value="F:acyl-CoA dehydrogenase activity"/>
    <property type="evidence" value="ECO:0007669"/>
    <property type="project" value="InterPro"/>
</dbReference>
<dbReference type="AlphaFoldDB" id="A0A679IT49"/>
<dbReference type="InterPro" id="IPR006091">
    <property type="entry name" value="Acyl-CoA_Oxase/DH_mid-dom"/>
</dbReference>
<keyword evidence="4" id="KW-0274">FAD</keyword>
<evidence type="ECO:0000256" key="3">
    <source>
        <dbReference type="ARBA" id="ARBA00022630"/>
    </source>
</evidence>
<comment type="similarity">
    <text evidence="2">Belongs to the acyl-CoA dehydrogenase family.</text>
</comment>
<dbReference type="EMBL" id="LR743507">
    <property type="protein sequence ID" value="CAA2099381.1"/>
    <property type="molecule type" value="Genomic_DNA"/>
</dbReference>
<dbReference type="InterPro" id="IPR009100">
    <property type="entry name" value="AcylCoA_DH/oxidase_NM_dom_sf"/>
</dbReference>
<dbReference type="InterPro" id="IPR013786">
    <property type="entry name" value="AcylCoA_DH/ox_N"/>
</dbReference>
<dbReference type="PIRSF" id="PIRSF016578">
    <property type="entry name" value="HsaA"/>
    <property type="match status" value="1"/>
</dbReference>
<keyword evidence="5 9" id="KW-0560">Oxidoreductase</keyword>
<feature type="domain" description="Acyl-CoA dehydrogenase/oxidase C-terminal" evidence="6">
    <location>
        <begin position="238"/>
        <end position="394"/>
    </location>
</feature>
<dbReference type="PROSITE" id="PS00072">
    <property type="entry name" value="ACYL_COA_DH_1"/>
    <property type="match status" value="1"/>
</dbReference>
<name>A0A679IT49_VARPD</name>
<accession>A0A679IT49</accession>
<dbReference type="Gene3D" id="1.20.140.10">
    <property type="entry name" value="Butyryl-CoA Dehydrogenase, subunit A, domain 3"/>
    <property type="match status" value="1"/>
</dbReference>
<dbReference type="EC" id="1.3.99.-" evidence="9"/>
<evidence type="ECO:0000256" key="2">
    <source>
        <dbReference type="ARBA" id="ARBA00009347"/>
    </source>
</evidence>
<evidence type="ECO:0000256" key="5">
    <source>
        <dbReference type="ARBA" id="ARBA00023002"/>
    </source>
</evidence>
<keyword evidence="3" id="KW-0285">Flavoprotein</keyword>
<feature type="domain" description="Acyl-CoA oxidase/dehydrogenase middle" evidence="7">
    <location>
        <begin position="133"/>
        <end position="226"/>
    </location>
</feature>
<dbReference type="Gene3D" id="2.40.110.10">
    <property type="entry name" value="Butyryl-CoA Dehydrogenase, subunit A, domain 2"/>
    <property type="match status" value="1"/>
</dbReference>
<dbReference type="InterPro" id="IPR006089">
    <property type="entry name" value="Acyl-CoA_DH_CS"/>
</dbReference>
<dbReference type="Gene3D" id="1.10.540.10">
    <property type="entry name" value="Acyl-CoA dehydrogenase/oxidase, N-terminal domain"/>
    <property type="match status" value="1"/>
</dbReference>
<dbReference type="SUPFAM" id="SSF56645">
    <property type="entry name" value="Acyl-CoA dehydrogenase NM domain-like"/>
    <property type="match status" value="1"/>
</dbReference>
<dbReference type="InterPro" id="IPR036250">
    <property type="entry name" value="AcylCo_DH-like_C"/>
</dbReference>
<organism evidence="9">
    <name type="scientific">Variovorax paradoxus</name>
    <dbReference type="NCBI Taxonomy" id="34073"/>
    <lineage>
        <taxon>Bacteria</taxon>
        <taxon>Pseudomonadati</taxon>
        <taxon>Pseudomonadota</taxon>
        <taxon>Betaproteobacteria</taxon>
        <taxon>Burkholderiales</taxon>
        <taxon>Comamonadaceae</taxon>
        <taxon>Variovorax</taxon>
    </lineage>
</organism>
<gene>
    <name evidence="9" type="primary">acdA_1</name>
    <name evidence="9" type="ORF">VVAX_00208</name>
</gene>
<dbReference type="InterPro" id="IPR037069">
    <property type="entry name" value="AcylCoA_DH/ox_N_sf"/>
</dbReference>
<proteinExistence type="inferred from homology"/>
<dbReference type="RefSeq" id="WP_339087995.1">
    <property type="nucleotide sequence ID" value="NZ_LR743507.1"/>
</dbReference>
<feature type="domain" description="Acyl-CoA dehydrogenase/oxidase N-terminal" evidence="8">
    <location>
        <begin position="37"/>
        <end position="128"/>
    </location>
</feature>
<dbReference type="Pfam" id="PF02771">
    <property type="entry name" value="Acyl-CoA_dh_N"/>
    <property type="match status" value="1"/>
</dbReference>
<dbReference type="InterPro" id="IPR009075">
    <property type="entry name" value="AcylCo_DH/oxidase_C"/>
</dbReference>